<gene>
    <name evidence="1" type="ORF">SAMN04487894_109161</name>
</gene>
<dbReference type="EMBL" id="FMZO01000009">
    <property type="protein sequence ID" value="SDD47441.1"/>
    <property type="molecule type" value="Genomic_DNA"/>
</dbReference>
<proteinExistence type="predicted"/>
<sequence>MIRKERIGKSIFRYGKIYIDSNDPVEDNSLFEPVETGSG</sequence>
<dbReference type="AlphaFoldDB" id="A0A1G6V1R6"/>
<reference evidence="2" key="1">
    <citation type="submission" date="2016-10" db="EMBL/GenBank/DDBJ databases">
        <authorList>
            <person name="Varghese N."/>
            <person name="Submissions S."/>
        </authorList>
    </citation>
    <scope>NUCLEOTIDE SEQUENCE [LARGE SCALE GENOMIC DNA]</scope>
    <source>
        <strain evidence="2">DSM 25811 / CCM 8410 / LMG 26954 / E90</strain>
    </source>
</reference>
<evidence type="ECO:0000313" key="2">
    <source>
        <dbReference type="Proteomes" id="UP000198757"/>
    </source>
</evidence>
<accession>A0A1G6V1R6</accession>
<name>A0A1G6V1R6_NIADE</name>
<organism evidence="1 2">
    <name type="scientific">Niabella drilacis (strain DSM 25811 / CCM 8410 / CCUG 62505 / LMG 26954 / E90)</name>
    <dbReference type="NCBI Taxonomy" id="1285928"/>
    <lineage>
        <taxon>Bacteria</taxon>
        <taxon>Pseudomonadati</taxon>
        <taxon>Bacteroidota</taxon>
        <taxon>Chitinophagia</taxon>
        <taxon>Chitinophagales</taxon>
        <taxon>Chitinophagaceae</taxon>
        <taxon>Niabella</taxon>
    </lineage>
</organism>
<keyword evidence="2" id="KW-1185">Reference proteome</keyword>
<protein>
    <submittedName>
        <fullName evidence="1">Uncharacterized protein</fullName>
    </submittedName>
</protein>
<evidence type="ECO:0000313" key="1">
    <source>
        <dbReference type="EMBL" id="SDD47441.1"/>
    </source>
</evidence>
<dbReference type="Proteomes" id="UP000198757">
    <property type="component" value="Unassembled WGS sequence"/>
</dbReference>